<reference evidence="1 2" key="1">
    <citation type="submission" date="2023-01" db="EMBL/GenBank/DDBJ databases">
        <title>Novel species of the genus Asticcacaulis isolated from rivers.</title>
        <authorList>
            <person name="Lu H."/>
        </authorList>
    </citation>
    <scope>NUCLEOTIDE SEQUENCE [LARGE SCALE GENOMIC DNA]</scope>
    <source>
        <strain evidence="1 2">DXS10W</strain>
    </source>
</reference>
<accession>A0ABT5IH08</accession>
<dbReference type="RefSeq" id="WP_272742147.1">
    <property type="nucleotide sequence ID" value="NZ_JAQQKW010000009.1"/>
</dbReference>
<dbReference type="PANTHER" id="PTHR33973">
    <property type="entry name" value="OS07G0153300 PROTEIN"/>
    <property type="match status" value="1"/>
</dbReference>
<name>A0ABT5IH08_9CAUL</name>
<evidence type="ECO:0000313" key="1">
    <source>
        <dbReference type="EMBL" id="MDC7695483.1"/>
    </source>
</evidence>
<evidence type="ECO:0000313" key="2">
    <source>
        <dbReference type="Proteomes" id="UP001216595"/>
    </source>
</evidence>
<keyword evidence="2" id="KW-1185">Reference proteome</keyword>
<gene>
    <name evidence="1" type="ORF">PQU94_14470</name>
</gene>
<dbReference type="Proteomes" id="UP001216595">
    <property type="component" value="Unassembled WGS sequence"/>
</dbReference>
<dbReference type="InterPro" id="IPR010775">
    <property type="entry name" value="DUF1365"/>
</dbReference>
<dbReference type="EMBL" id="JAQQKW010000009">
    <property type="protein sequence ID" value="MDC7695483.1"/>
    <property type="molecule type" value="Genomic_DNA"/>
</dbReference>
<comment type="caution">
    <text evidence="1">The sequence shown here is derived from an EMBL/GenBank/DDBJ whole genome shotgun (WGS) entry which is preliminary data.</text>
</comment>
<organism evidence="1 2">
    <name type="scientific">Asticcacaulis currens</name>
    <dbReference type="NCBI Taxonomy" id="2984210"/>
    <lineage>
        <taxon>Bacteria</taxon>
        <taxon>Pseudomonadati</taxon>
        <taxon>Pseudomonadota</taxon>
        <taxon>Alphaproteobacteria</taxon>
        <taxon>Caulobacterales</taxon>
        <taxon>Caulobacteraceae</taxon>
        <taxon>Asticcacaulis</taxon>
    </lineage>
</organism>
<dbReference type="Pfam" id="PF07103">
    <property type="entry name" value="DUF1365"/>
    <property type="match status" value="1"/>
</dbReference>
<sequence>MMRPALYAGPVMHHRFAPKVHHLEYSVFQILFDLDHLDQSLKPLKTLGFNRLNLLGFYERDHGPVRGDTATPLRERIIAFLTPQGLYEAGDRLFLLAMPRVLGFVFNPISLYFVEKADGDLRAVVYQVNNTFGDRHCYVLPVQDKGRLHQAAGKRLHVSPFMDMDMAYSFDLTPPEARFGLRILLEQVRPEGRAKMLVASFNAQREALNDRVLMKYFLTMPLMTLKVVWGIHWEALKIWLKGVKYRPGPKHAPDVFSVGQPLPSSYAPGVPGEVAPREAR</sequence>
<protein>
    <submittedName>
        <fullName evidence="1">DUF1365 domain-containing protein</fullName>
    </submittedName>
</protein>
<proteinExistence type="predicted"/>
<dbReference type="PANTHER" id="PTHR33973:SF4">
    <property type="entry name" value="OS07G0153300 PROTEIN"/>
    <property type="match status" value="1"/>
</dbReference>